<feature type="region of interest" description="Disordered" evidence="1">
    <location>
        <begin position="15"/>
        <end position="61"/>
    </location>
</feature>
<dbReference type="EMBL" id="LS483372">
    <property type="protein sequence ID" value="SQF89415.1"/>
    <property type="molecule type" value="Genomic_DNA"/>
</dbReference>
<organism evidence="2 3">
    <name type="scientific">Pseudomonas fluorescens</name>
    <dbReference type="NCBI Taxonomy" id="294"/>
    <lineage>
        <taxon>Bacteria</taxon>
        <taxon>Pseudomonadati</taxon>
        <taxon>Pseudomonadota</taxon>
        <taxon>Gammaproteobacteria</taxon>
        <taxon>Pseudomonadales</taxon>
        <taxon>Pseudomonadaceae</taxon>
        <taxon>Pseudomonas</taxon>
    </lineage>
</organism>
<name>A0A1T2ZWN6_PSEFL</name>
<feature type="compositionally biased region" description="Basic and acidic residues" evidence="1">
    <location>
        <begin position="49"/>
        <end position="61"/>
    </location>
</feature>
<dbReference type="RefSeq" id="WP_053254254.1">
    <property type="nucleotide sequence ID" value="NZ_CBCRXZ010000013.1"/>
</dbReference>
<accession>A0A1T2ZWN6</accession>
<sequence>MSGINSISSFLSALGANFGSGSTGNNEDLERERDQMQRKSFVRSNKVYETNEAKKNAEAVR</sequence>
<feature type="compositionally biased region" description="Basic and acidic residues" evidence="1">
    <location>
        <begin position="28"/>
        <end position="37"/>
    </location>
</feature>
<evidence type="ECO:0000313" key="2">
    <source>
        <dbReference type="EMBL" id="SQF89415.1"/>
    </source>
</evidence>
<protein>
    <recommendedName>
        <fullName evidence="4">Type III secretion effector protein</fullName>
    </recommendedName>
</protein>
<evidence type="ECO:0000256" key="1">
    <source>
        <dbReference type="SAM" id="MobiDB-lite"/>
    </source>
</evidence>
<dbReference type="AlphaFoldDB" id="A0A1T2ZWN6"/>
<evidence type="ECO:0008006" key="4">
    <source>
        <dbReference type="Google" id="ProtNLM"/>
    </source>
</evidence>
<dbReference type="GeneID" id="61636791"/>
<gene>
    <name evidence="2" type="ORF">NCTC10038_00792</name>
</gene>
<proteinExistence type="predicted"/>
<reference evidence="2 3" key="1">
    <citation type="submission" date="2018-06" db="EMBL/GenBank/DDBJ databases">
        <authorList>
            <consortium name="Pathogen Informatics"/>
            <person name="Doyle S."/>
        </authorList>
    </citation>
    <scope>NUCLEOTIDE SEQUENCE [LARGE SCALE GENOMIC DNA]</scope>
    <source>
        <strain evidence="2 3">NCTC10038</strain>
    </source>
</reference>
<evidence type="ECO:0000313" key="3">
    <source>
        <dbReference type="Proteomes" id="UP000248640"/>
    </source>
</evidence>
<dbReference type="Proteomes" id="UP000248640">
    <property type="component" value="Chromosome 1"/>
</dbReference>